<organism evidence="2 3">
    <name type="scientific">Lasiodiplodia hormozganensis</name>
    <dbReference type="NCBI Taxonomy" id="869390"/>
    <lineage>
        <taxon>Eukaryota</taxon>
        <taxon>Fungi</taxon>
        <taxon>Dikarya</taxon>
        <taxon>Ascomycota</taxon>
        <taxon>Pezizomycotina</taxon>
        <taxon>Dothideomycetes</taxon>
        <taxon>Dothideomycetes incertae sedis</taxon>
        <taxon>Botryosphaeriales</taxon>
        <taxon>Botryosphaeriaceae</taxon>
        <taxon>Lasiodiplodia</taxon>
    </lineage>
</organism>
<feature type="region of interest" description="Disordered" evidence="1">
    <location>
        <begin position="213"/>
        <end position="270"/>
    </location>
</feature>
<dbReference type="EMBL" id="JAUJDW010000144">
    <property type="protein sequence ID" value="KAK0625556.1"/>
    <property type="molecule type" value="Genomic_DNA"/>
</dbReference>
<reference evidence="2" key="1">
    <citation type="submission" date="2023-06" db="EMBL/GenBank/DDBJ databases">
        <title>Multi-omics analyses reveal the molecular pathogenesis toolkit of Lasiodiplodia hormozganensis, a cross-kingdom pathogen.</title>
        <authorList>
            <person name="Felix C."/>
            <person name="Meneses R."/>
            <person name="Goncalves M.F.M."/>
            <person name="Tilleman L."/>
            <person name="Duarte A.S."/>
            <person name="Jorrin-Novo J.V."/>
            <person name="Van De Peer Y."/>
            <person name="Deforce D."/>
            <person name="Van Nieuwerburgh F."/>
            <person name="Esteves A.C."/>
            <person name="Alves A."/>
        </authorList>
    </citation>
    <scope>NUCLEOTIDE SEQUENCE</scope>
    <source>
        <strain evidence="2">CBS 339.90</strain>
    </source>
</reference>
<keyword evidence="3" id="KW-1185">Reference proteome</keyword>
<dbReference type="AlphaFoldDB" id="A0AA39X1Q7"/>
<protein>
    <submittedName>
        <fullName evidence="2">Uncharacterized protein</fullName>
    </submittedName>
</protein>
<proteinExistence type="predicted"/>
<gene>
    <name evidence="2" type="ORF">DIS24_g11118</name>
</gene>
<accession>A0AA39X1Q7</accession>
<sequence length="382" mass="42805">MPVPHVQAPSFLVSTAAVARWTNLSWENDDLDSLGTQLEFPLSFEAEVDGARDYAAVRLSMELPFEESDAMRPMHLIMHPRDTINVRVQRVQRADPIVRHALWPGVKATSIPDYSVVVISISRKPPALVLGPADGMTPNSDSAELVLNRFKWMAQAEAYKIYVPHDAFTNHQLCTLRHVLLDEAYDLDPKELAKPLYEGYKLIIGWLSKNAMSDKSDPPTSSDESASSHSSPPLSPYRVPNGRRSRAPPVTNKRKRPNVDEGAPSDDINQSIADHLEQLEERLMQRMNAQWEEKVQRVLAESKDAILSEVDTRLNARLAEIRADIANKPYEPREGGVADLDRELELKIEARLPSLREELREMVCDDVKARLISALGHGTSAS</sequence>
<feature type="compositionally biased region" description="Basic residues" evidence="1">
    <location>
        <begin position="241"/>
        <end position="256"/>
    </location>
</feature>
<feature type="compositionally biased region" description="Low complexity" evidence="1">
    <location>
        <begin position="218"/>
        <end position="232"/>
    </location>
</feature>
<comment type="caution">
    <text evidence="2">The sequence shown here is derived from an EMBL/GenBank/DDBJ whole genome shotgun (WGS) entry which is preliminary data.</text>
</comment>
<evidence type="ECO:0000256" key="1">
    <source>
        <dbReference type="SAM" id="MobiDB-lite"/>
    </source>
</evidence>
<dbReference type="Proteomes" id="UP001175001">
    <property type="component" value="Unassembled WGS sequence"/>
</dbReference>
<evidence type="ECO:0000313" key="3">
    <source>
        <dbReference type="Proteomes" id="UP001175001"/>
    </source>
</evidence>
<evidence type="ECO:0000313" key="2">
    <source>
        <dbReference type="EMBL" id="KAK0625556.1"/>
    </source>
</evidence>
<name>A0AA39X1Q7_9PEZI</name>